<evidence type="ECO:0000313" key="2">
    <source>
        <dbReference type="EnsemblPlants" id="AES62916"/>
    </source>
</evidence>
<keyword evidence="3" id="KW-1185">Reference proteome</keyword>
<dbReference type="Proteomes" id="UP000002051">
    <property type="component" value="Unassembled WGS sequence"/>
</dbReference>
<protein>
    <submittedName>
        <fullName evidence="1 2">Uncharacterized protein</fullName>
    </submittedName>
</protein>
<dbReference type="EnsemblPlants" id="AES62916">
    <property type="protein sequence ID" value="AES62916"/>
    <property type="gene ID" value="MTR_1g113710"/>
</dbReference>
<accession>G7IDB0</accession>
<dbReference type="PaxDb" id="3880-AES62916"/>
<dbReference type="EMBL" id="CM001217">
    <property type="protein sequence ID" value="AES62916.1"/>
    <property type="molecule type" value="Genomic_DNA"/>
</dbReference>
<sequence>MAKCNYSGKLNFLQQQKCNGNNLSASHQGENHFEQHPYALIYRDLVVCSVGTPEGGRRLASASRSLLILTGGAAKDWYASRRLAQSLQGNPHRHYLPLVYELIPLANLEIGAPGYYEGSQYSDVSR</sequence>
<organism evidence="1 3">
    <name type="scientific">Medicago truncatula</name>
    <name type="common">Barrel medic</name>
    <name type="synonym">Medicago tribuloides</name>
    <dbReference type="NCBI Taxonomy" id="3880"/>
    <lineage>
        <taxon>Eukaryota</taxon>
        <taxon>Viridiplantae</taxon>
        <taxon>Streptophyta</taxon>
        <taxon>Embryophyta</taxon>
        <taxon>Tracheophyta</taxon>
        <taxon>Spermatophyta</taxon>
        <taxon>Magnoliopsida</taxon>
        <taxon>eudicotyledons</taxon>
        <taxon>Gunneridae</taxon>
        <taxon>Pentapetalae</taxon>
        <taxon>rosids</taxon>
        <taxon>fabids</taxon>
        <taxon>Fabales</taxon>
        <taxon>Fabaceae</taxon>
        <taxon>Papilionoideae</taxon>
        <taxon>50 kb inversion clade</taxon>
        <taxon>NPAAA clade</taxon>
        <taxon>Hologalegina</taxon>
        <taxon>IRL clade</taxon>
        <taxon>Trifolieae</taxon>
        <taxon>Medicago</taxon>
    </lineage>
</organism>
<evidence type="ECO:0000313" key="3">
    <source>
        <dbReference type="Proteomes" id="UP000002051"/>
    </source>
</evidence>
<evidence type="ECO:0000313" key="1">
    <source>
        <dbReference type="EMBL" id="AES62916.1"/>
    </source>
</evidence>
<reference evidence="1 3" key="1">
    <citation type="journal article" date="2011" name="Nature">
        <title>The Medicago genome provides insight into the evolution of rhizobial symbioses.</title>
        <authorList>
            <person name="Young N.D."/>
            <person name="Debelle F."/>
            <person name="Oldroyd G.E."/>
            <person name="Geurts R."/>
            <person name="Cannon S.B."/>
            <person name="Udvardi M.K."/>
            <person name="Benedito V.A."/>
            <person name="Mayer K.F."/>
            <person name="Gouzy J."/>
            <person name="Schoof H."/>
            <person name="Van de Peer Y."/>
            <person name="Proost S."/>
            <person name="Cook D.R."/>
            <person name="Meyers B.C."/>
            <person name="Spannagl M."/>
            <person name="Cheung F."/>
            <person name="De Mita S."/>
            <person name="Krishnakumar V."/>
            <person name="Gundlach H."/>
            <person name="Zhou S."/>
            <person name="Mudge J."/>
            <person name="Bharti A.K."/>
            <person name="Murray J.D."/>
            <person name="Naoumkina M.A."/>
            <person name="Rosen B."/>
            <person name="Silverstein K.A."/>
            <person name="Tang H."/>
            <person name="Rombauts S."/>
            <person name="Zhao P.X."/>
            <person name="Zhou P."/>
            <person name="Barbe V."/>
            <person name="Bardou P."/>
            <person name="Bechner M."/>
            <person name="Bellec A."/>
            <person name="Berger A."/>
            <person name="Berges H."/>
            <person name="Bidwell S."/>
            <person name="Bisseling T."/>
            <person name="Choisne N."/>
            <person name="Couloux A."/>
            <person name="Denny R."/>
            <person name="Deshpande S."/>
            <person name="Dai X."/>
            <person name="Doyle J.J."/>
            <person name="Dudez A.M."/>
            <person name="Farmer A.D."/>
            <person name="Fouteau S."/>
            <person name="Franken C."/>
            <person name="Gibelin C."/>
            <person name="Gish J."/>
            <person name="Goldstein S."/>
            <person name="Gonzalez A.J."/>
            <person name="Green P.J."/>
            <person name="Hallab A."/>
            <person name="Hartog M."/>
            <person name="Hua A."/>
            <person name="Humphray S.J."/>
            <person name="Jeong D.H."/>
            <person name="Jing Y."/>
            <person name="Jocker A."/>
            <person name="Kenton S.M."/>
            <person name="Kim D.J."/>
            <person name="Klee K."/>
            <person name="Lai H."/>
            <person name="Lang C."/>
            <person name="Lin S."/>
            <person name="Macmil S.L."/>
            <person name="Magdelenat G."/>
            <person name="Matthews L."/>
            <person name="McCorrison J."/>
            <person name="Monaghan E.L."/>
            <person name="Mun J.H."/>
            <person name="Najar F.Z."/>
            <person name="Nicholson C."/>
            <person name="Noirot C."/>
            <person name="O'Bleness M."/>
            <person name="Paule C.R."/>
            <person name="Poulain J."/>
            <person name="Prion F."/>
            <person name="Qin B."/>
            <person name="Qu C."/>
            <person name="Retzel E.F."/>
            <person name="Riddle C."/>
            <person name="Sallet E."/>
            <person name="Samain S."/>
            <person name="Samson N."/>
            <person name="Sanders I."/>
            <person name="Saurat O."/>
            <person name="Scarpelli C."/>
            <person name="Schiex T."/>
            <person name="Segurens B."/>
            <person name="Severin A.J."/>
            <person name="Sherrier D.J."/>
            <person name="Shi R."/>
            <person name="Sims S."/>
            <person name="Singer S.R."/>
            <person name="Sinharoy S."/>
            <person name="Sterck L."/>
            <person name="Viollet A."/>
            <person name="Wang B.B."/>
            <person name="Wang K."/>
            <person name="Wang M."/>
            <person name="Wang X."/>
            <person name="Warfsmann J."/>
            <person name="Weissenbach J."/>
            <person name="White D.D."/>
            <person name="White J.D."/>
            <person name="Wiley G.B."/>
            <person name="Wincker P."/>
            <person name="Xing Y."/>
            <person name="Yang L."/>
            <person name="Yao Z."/>
            <person name="Ying F."/>
            <person name="Zhai J."/>
            <person name="Zhou L."/>
            <person name="Zuber A."/>
            <person name="Denarie J."/>
            <person name="Dixon R.A."/>
            <person name="May G.D."/>
            <person name="Schwartz D.C."/>
            <person name="Rogers J."/>
            <person name="Quetier F."/>
            <person name="Town C.D."/>
            <person name="Roe B.A."/>
        </authorList>
    </citation>
    <scope>NUCLEOTIDE SEQUENCE [LARGE SCALE GENOMIC DNA]</scope>
    <source>
        <strain evidence="1">A17</strain>
        <strain evidence="2 3">cv. Jemalong A17</strain>
    </source>
</reference>
<dbReference type="AlphaFoldDB" id="G7IDB0"/>
<reference evidence="1 3" key="2">
    <citation type="journal article" date="2014" name="BMC Genomics">
        <title>An improved genome release (version Mt4.0) for the model legume Medicago truncatula.</title>
        <authorList>
            <person name="Tang H."/>
            <person name="Krishnakumar V."/>
            <person name="Bidwell S."/>
            <person name="Rosen B."/>
            <person name="Chan A."/>
            <person name="Zhou S."/>
            <person name="Gentzbittel L."/>
            <person name="Childs K.L."/>
            <person name="Yandell M."/>
            <person name="Gundlach H."/>
            <person name="Mayer K.F."/>
            <person name="Schwartz D.C."/>
            <person name="Town C.D."/>
        </authorList>
    </citation>
    <scope>GENOME REANNOTATION</scope>
    <source>
        <strain evidence="2 3">cv. Jemalong A17</strain>
    </source>
</reference>
<reference evidence="2" key="3">
    <citation type="submission" date="2015-04" db="UniProtKB">
        <authorList>
            <consortium name="EnsemblPlants"/>
        </authorList>
    </citation>
    <scope>IDENTIFICATION</scope>
    <source>
        <strain evidence="2">cv. Jemalong A17</strain>
    </source>
</reference>
<dbReference type="HOGENOM" id="CLU_1984868_0_0_1"/>
<proteinExistence type="predicted"/>
<name>G7IDB0_MEDTR</name>
<gene>
    <name evidence="1" type="ordered locus">MTR_1g113710</name>
</gene>